<feature type="compositionally biased region" description="Basic and acidic residues" evidence="1">
    <location>
        <begin position="190"/>
        <end position="202"/>
    </location>
</feature>
<dbReference type="Proteomes" id="UP001500653">
    <property type="component" value="Unassembled WGS sequence"/>
</dbReference>
<feature type="compositionally biased region" description="Basic and acidic residues" evidence="1">
    <location>
        <begin position="252"/>
        <end position="354"/>
    </location>
</feature>
<evidence type="ECO:0000313" key="2">
    <source>
        <dbReference type="EMBL" id="GAA1242555.1"/>
    </source>
</evidence>
<reference evidence="2 3" key="1">
    <citation type="journal article" date="2019" name="Int. J. Syst. Evol. Microbiol.">
        <title>The Global Catalogue of Microorganisms (GCM) 10K type strain sequencing project: providing services to taxonomists for standard genome sequencing and annotation.</title>
        <authorList>
            <consortium name="The Broad Institute Genomics Platform"/>
            <consortium name="The Broad Institute Genome Sequencing Center for Infectious Disease"/>
            <person name="Wu L."/>
            <person name="Ma J."/>
        </authorList>
    </citation>
    <scope>NUCLEOTIDE SEQUENCE [LARGE SCALE GENOMIC DNA]</scope>
    <source>
        <strain evidence="2 3">JCM 13023</strain>
    </source>
</reference>
<organism evidence="2 3">
    <name type="scientific">Prauserella halophila</name>
    <dbReference type="NCBI Taxonomy" id="185641"/>
    <lineage>
        <taxon>Bacteria</taxon>
        <taxon>Bacillati</taxon>
        <taxon>Actinomycetota</taxon>
        <taxon>Actinomycetes</taxon>
        <taxon>Pseudonocardiales</taxon>
        <taxon>Pseudonocardiaceae</taxon>
        <taxon>Prauserella</taxon>
    </lineage>
</organism>
<accession>A0ABN1WAH3</accession>
<proteinExistence type="predicted"/>
<evidence type="ECO:0000256" key="1">
    <source>
        <dbReference type="SAM" id="MobiDB-lite"/>
    </source>
</evidence>
<feature type="region of interest" description="Disordered" evidence="1">
    <location>
        <begin position="168"/>
        <end position="392"/>
    </location>
</feature>
<keyword evidence="3" id="KW-1185">Reference proteome</keyword>
<evidence type="ECO:0000313" key="3">
    <source>
        <dbReference type="Proteomes" id="UP001500653"/>
    </source>
</evidence>
<feature type="compositionally biased region" description="Basic and acidic residues" evidence="1">
    <location>
        <begin position="361"/>
        <end position="372"/>
    </location>
</feature>
<gene>
    <name evidence="2" type="ORF">GCM10009676_29980</name>
</gene>
<sequence>MRHAERMDDAARTGTDADGDAALDAVAAELYALDRGEFTQARNERARSAADRDLAARIRKLRKPTVAAARVNRFARRHPDRVRELRSLGDELRSAHAEFDGDRIRELSQRRRELVGELSELEAAGVGGAVSPEVHDTFDAAVTDVDAGEAVARGCLVSALQPGDVFAGGLSAPGSEPGAGGRGGAGPAPGDRRGDGQSENRTGESGQLGGGQPGGGRAAATATSGEAARRAQAERQDREHRGKKQQRRERNRRGQDRHEQERHEQERHERDQLEHESREQDRLEQEHRERERLEQERREQERLEQERREREQRLREQRDRRRKRNAELAEARAARGDAVTELREAEAAEAEARRRTTAARKAFDTADRRVSEAEAALAEVTDPQPDPQPDPQ</sequence>
<protein>
    <submittedName>
        <fullName evidence="2">Uncharacterized protein</fullName>
    </submittedName>
</protein>
<name>A0ABN1WAH3_9PSEU</name>
<feature type="compositionally biased region" description="Gly residues" evidence="1">
    <location>
        <begin position="206"/>
        <end position="217"/>
    </location>
</feature>
<feature type="compositionally biased region" description="Basic and acidic residues" evidence="1">
    <location>
        <begin position="227"/>
        <end position="240"/>
    </location>
</feature>
<dbReference type="EMBL" id="BAAALN010000007">
    <property type="protein sequence ID" value="GAA1242555.1"/>
    <property type="molecule type" value="Genomic_DNA"/>
</dbReference>
<comment type="caution">
    <text evidence="2">The sequence shown here is derived from an EMBL/GenBank/DDBJ whole genome shotgun (WGS) entry which is preliminary data.</text>
</comment>
<feature type="compositionally biased region" description="Gly residues" evidence="1">
    <location>
        <begin position="177"/>
        <end position="187"/>
    </location>
</feature>
<feature type="compositionally biased region" description="Basic residues" evidence="1">
    <location>
        <begin position="241"/>
        <end position="251"/>
    </location>
</feature>